<dbReference type="InterPro" id="IPR013783">
    <property type="entry name" value="Ig-like_fold"/>
</dbReference>
<comment type="caution">
    <text evidence="3">The sequence shown here is derived from an EMBL/GenBank/DDBJ whole genome shotgun (WGS) entry which is preliminary data.</text>
</comment>
<protein>
    <submittedName>
        <fullName evidence="3">DUF1593 domain-containing protein</fullName>
    </submittedName>
</protein>
<dbReference type="InterPro" id="IPR036452">
    <property type="entry name" value="Ribo_hydro-like"/>
</dbReference>
<dbReference type="InterPro" id="IPR011483">
    <property type="entry name" value="Sde182_NH-like"/>
</dbReference>
<evidence type="ECO:0000259" key="2">
    <source>
        <dbReference type="Pfam" id="PF21027"/>
    </source>
</evidence>
<evidence type="ECO:0000313" key="4">
    <source>
        <dbReference type="Proteomes" id="UP001338309"/>
    </source>
</evidence>
<dbReference type="EMBL" id="BTPD01000009">
    <property type="protein sequence ID" value="GMQ30276.1"/>
    <property type="molecule type" value="Genomic_DNA"/>
</dbReference>
<dbReference type="Gene3D" id="3.90.245.10">
    <property type="entry name" value="Ribonucleoside hydrolase-like"/>
    <property type="match status" value="1"/>
</dbReference>
<dbReference type="InterPro" id="IPR048527">
    <property type="entry name" value="Sde182_C"/>
</dbReference>
<keyword evidence="4" id="KW-1185">Reference proteome</keyword>
<feature type="domain" description="Cellulose-binding Sde182 C-terminal" evidence="2">
    <location>
        <begin position="431"/>
        <end position="504"/>
    </location>
</feature>
<dbReference type="Pfam" id="PF07632">
    <property type="entry name" value="Sde182_NH-like"/>
    <property type="match status" value="1"/>
</dbReference>
<name>A0ABQ6PQM7_9BACT</name>
<dbReference type="RefSeq" id="WP_338224980.1">
    <property type="nucleotide sequence ID" value="NZ_BTPD01000009.1"/>
</dbReference>
<evidence type="ECO:0000313" key="3">
    <source>
        <dbReference type="EMBL" id="GMQ30276.1"/>
    </source>
</evidence>
<dbReference type="Gene3D" id="2.60.40.10">
    <property type="entry name" value="Immunoglobulins"/>
    <property type="match status" value="1"/>
</dbReference>
<evidence type="ECO:0000259" key="1">
    <source>
        <dbReference type="Pfam" id="PF07632"/>
    </source>
</evidence>
<dbReference type="Proteomes" id="UP001338309">
    <property type="component" value="Unassembled WGS sequence"/>
</dbReference>
<sequence length="506" mass="57368">MKSLFRLLPVALILACQPKVENQTKSPAAPAKPRTIVTTDGEIDDVDSFIRMLLYANEFQIEGLIYSSSMWHYAGDGKGTLFTSEMEMTKNMYGAKTDLRWPGVEWMNPLLDAYEAVYPKLSQHAEGFPTAEYLRSVVRVGNIDFEGEMDKDTPGSDFIKEKLLDETTQPIYLQAWGGTNTIARALKSIEDEFKDTPEWESIYQKVVDKGIIYAILDQDATYRKYVAPNWPDLKIYYNSSQFWCFAYAWKRAVPESQHYLFEGKFMGEEIINNHGPLLKQYYSYGDGQVQEGDDEHIHGDPTRLENAQWGTFGVYDFISEGDSPAYLHLIDVGLDNLDHPEWGGWGGRLVQSTEQANRWEDGASVLDYSPFKDTLDATYPQVRWLETIQLDFAARADWCVMDYSDANHPPVVKAVGSDRRFAKPGETFTLAVESSDPDGDSLETRFWIYQESGTYSGQATLLAEGNQVEVNLDAHSTGQLHVIAEVKDNGVHPMTRYVRYVIDVKG</sequence>
<organism evidence="3 4">
    <name type="scientific">Algoriphagus confluentis</name>
    <dbReference type="NCBI Taxonomy" id="1697556"/>
    <lineage>
        <taxon>Bacteria</taxon>
        <taxon>Pseudomonadati</taxon>
        <taxon>Bacteroidota</taxon>
        <taxon>Cytophagia</taxon>
        <taxon>Cytophagales</taxon>
        <taxon>Cyclobacteriaceae</taxon>
        <taxon>Algoriphagus</taxon>
    </lineage>
</organism>
<gene>
    <name evidence="3" type="ORF">Aconfl_29190</name>
</gene>
<proteinExistence type="predicted"/>
<accession>A0ABQ6PQM7</accession>
<reference evidence="3 4" key="1">
    <citation type="submission" date="2023-08" db="EMBL/GenBank/DDBJ databases">
        <title>Draft genome sequence of Algoriphagus confluentis.</title>
        <authorList>
            <person name="Takatani N."/>
            <person name="Hosokawa M."/>
            <person name="Sawabe T."/>
        </authorList>
    </citation>
    <scope>NUCLEOTIDE SEQUENCE [LARGE SCALE GENOMIC DNA]</scope>
    <source>
        <strain evidence="3 4">NBRC 111222</strain>
    </source>
</reference>
<dbReference type="Pfam" id="PF21027">
    <property type="entry name" value="Sde0182_C"/>
    <property type="match status" value="1"/>
</dbReference>
<feature type="domain" description="Cellulose-binding Sde182 nucleoside hydrolase-like" evidence="1">
    <location>
        <begin position="34"/>
        <end position="348"/>
    </location>
</feature>